<accession>A0A3E2NEH8</accession>
<dbReference type="Proteomes" id="UP000260680">
    <property type="component" value="Unassembled WGS sequence"/>
</dbReference>
<dbReference type="PANTHER" id="PTHR30283">
    <property type="entry name" value="PEROXIDE STRESS RESPONSE PROTEIN YAAA"/>
    <property type="match status" value="1"/>
</dbReference>
<dbReference type="AlphaFoldDB" id="A0A3E2NEH8"/>
<evidence type="ECO:0000313" key="2">
    <source>
        <dbReference type="EMBL" id="RFZ79363.1"/>
    </source>
</evidence>
<sequence length="248" mass="28261">MKIIISPAKKMNVDTDSLPAAGLPVLLEQTRILWEGIRKMSYDEVKKLWGCNDQLAGLNYKRFADMDLEHNLTPAVLAYEGLQYQHMAPLILTSQALDYIGAHLRILSGFYGILSPFDGVVPYRLEMQARMAVSNSSDLYGFWDNRIYKELTREDHTVINLASREYSQAVKPFLTSRDTFVTCTFGEMDHGKIKQKGTLAKMARGEMVKFMAENRITEIGQLKEFNALGYRYTEEFSTDTELTFVVGK</sequence>
<dbReference type="InterPro" id="IPR005583">
    <property type="entry name" value="YaaA"/>
</dbReference>
<proteinExistence type="inferred from homology"/>
<evidence type="ECO:0000313" key="3">
    <source>
        <dbReference type="Proteomes" id="UP000260680"/>
    </source>
</evidence>
<comment type="caution">
    <text evidence="2">The sequence shown here is derived from an EMBL/GenBank/DDBJ whole genome shotgun (WGS) entry which is preliminary data.</text>
</comment>
<organism evidence="2 3">
    <name type="scientific">Lacrimispora amygdalina</name>
    <dbReference type="NCBI Taxonomy" id="253257"/>
    <lineage>
        <taxon>Bacteria</taxon>
        <taxon>Bacillati</taxon>
        <taxon>Bacillota</taxon>
        <taxon>Clostridia</taxon>
        <taxon>Lachnospirales</taxon>
        <taxon>Lachnospiraceae</taxon>
        <taxon>Lacrimispora</taxon>
    </lineage>
</organism>
<dbReference type="OrthoDB" id="9777133at2"/>
<dbReference type="Pfam" id="PF03883">
    <property type="entry name" value="H2O2_YaaD"/>
    <property type="match status" value="1"/>
</dbReference>
<dbReference type="GO" id="GO:0005829">
    <property type="term" value="C:cytosol"/>
    <property type="evidence" value="ECO:0007669"/>
    <property type="project" value="TreeGrafter"/>
</dbReference>
<dbReference type="PANTHER" id="PTHR30283:SF4">
    <property type="entry name" value="PEROXIDE STRESS RESISTANCE PROTEIN YAAA"/>
    <property type="match status" value="1"/>
</dbReference>
<name>A0A3E2NEH8_9FIRM</name>
<dbReference type="HAMAP" id="MF_00652">
    <property type="entry name" value="UPF0246"/>
    <property type="match status" value="1"/>
</dbReference>
<dbReference type="NCBIfam" id="NF002543">
    <property type="entry name" value="PRK02101.1-4"/>
    <property type="match status" value="1"/>
</dbReference>
<protein>
    <recommendedName>
        <fullName evidence="1">UPF0246 protein DS742_09070</fullName>
    </recommendedName>
</protein>
<dbReference type="GO" id="GO:0033194">
    <property type="term" value="P:response to hydroperoxide"/>
    <property type="evidence" value="ECO:0007669"/>
    <property type="project" value="TreeGrafter"/>
</dbReference>
<gene>
    <name evidence="2" type="ORF">DS742_09070</name>
</gene>
<dbReference type="EMBL" id="QOHO01000025">
    <property type="protein sequence ID" value="RFZ79363.1"/>
    <property type="molecule type" value="Genomic_DNA"/>
</dbReference>
<dbReference type="RefSeq" id="WP_117416674.1">
    <property type="nucleotide sequence ID" value="NZ_QOHO01000025.1"/>
</dbReference>
<comment type="similarity">
    <text evidence="1">Belongs to the UPF0246 family.</text>
</comment>
<reference evidence="2 3" key="1">
    <citation type="submission" date="2018-07" db="EMBL/GenBank/DDBJ databases">
        <title>New species, Clostridium PI-S10-A1B.</title>
        <authorList>
            <person name="Krishna G."/>
            <person name="Summeta K."/>
            <person name="Shikha S."/>
            <person name="Prabhu P.B."/>
            <person name="Suresh K."/>
        </authorList>
    </citation>
    <scope>NUCLEOTIDE SEQUENCE [LARGE SCALE GENOMIC DNA]</scope>
    <source>
        <strain evidence="2 3">PI-S10-A1B</strain>
    </source>
</reference>
<evidence type="ECO:0000256" key="1">
    <source>
        <dbReference type="HAMAP-Rule" id="MF_00652"/>
    </source>
</evidence>